<dbReference type="AlphaFoldDB" id="A0A5J4ZTS5"/>
<keyword evidence="2" id="KW-1185">Reference proteome</keyword>
<gene>
    <name evidence="1" type="ORF">F0562_012443</name>
</gene>
<dbReference type="EMBL" id="CM018048">
    <property type="protein sequence ID" value="KAA8521770.1"/>
    <property type="molecule type" value="Genomic_DNA"/>
</dbReference>
<proteinExistence type="predicted"/>
<evidence type="ECO:0000313" key="1">
    <source>
        <dbReference type="EMBL" id="KAA8521770.1"/>
    </source>
</evidence>
<protein>
    <submittedName>
        <fullName evidence="1">Uncharacterized protein</fullName>
    </submittedName>
</protein>
<sequence>MATSCVIDTNRLQSFFNKLETRKTLLMTVIELFQSINNHFTSLEQSLALKSQTLDSKREVLDTQTKKALESLKNRGDCCGPGGVCGLDEVGVGCGGAFCGDEKEGEGCAVVAVLGVDTGSVAGEGVVCGKERAGEDGRGVRAVEGSARSGRVESGGGRRGSNVFANCGWVWIKKEV</sequence>
<reference evidence="1 2" key="1">
    <citation type="submission" date="2019-09" db="EMBL/GenBank/DDBJ databases">
        <title>A chromosome-level genome assembly of the Chinese tupelo Nyssa sinensis.</title>
        <authorList>
            <person name="Yang X."/>
            <person name="Kang M."/>
            <person name="Yang Y."/>
            <person name="Xiong H."/>
            <person name="Wang M."/>
            <person name="Zhang Z."/>
            <person name="Wang Z."/>
            <person name="Wu H."/>
            <person name="Ma T."/>
            <person name="Liu J."/>
            <person name="Xi Z."/>
        </authorList>
    </citation>
    <scope>NUCLEOTIDE SEQUENCE [LARGE SCALE GENOMIC DNA]</scope>
    <source>
        <strain evidence="1">J267</strain>
        <tissue evidence="1">Leaf</tissue>
    </source>
</reference>
<organism evidence="1 2">
    <name type="scientific">Nyssa sinensis</name>
    <dbReference type="NCBI Taxonomy" id="561372"/>
    <lineage>
        <taxon>Eukaryota</taxon>
        <taxon>Viridiplantae</taxon>
        <taxon>Streptophyta</taxon>
        <taxon>Embryophyta</taxon>
        <taxon>Tracheophyta</taxon>
        <taxon>Spermatophyta</taxon>
        <taxon>Magnoliopsida</taxon>
        <taxon>eudicotyledons</taxon>
        <taxon>Gunneridae</taxon>
        <taxon>Pentapetalae</taxon>
        <taxon>asterids</taxon>
        <taxon>Cornales</taxon>
        <taxon>Nyssaceae</taxon>
        <taxon>Nyssa</taxon>
    </lineage>
</organism>
<evidence type="ECO:0000313" key="2">
    <source>
        <dbReference type="Proteomes" id="UP000325577"/>
    </source>
</evidence>
<accession>A0A5J4ZTS5</accession>
<name>A0A5J4ZTS5_9ASTE</name>
<dbReference type="Proteomes" id="UP000325577">
    <property type="component" value="Linkage Group LG5"/>
</dbReference>